<evidence type="ECO:0000256" key="2">
    <source>
        <dbReference type="ARBA" id="ARBA00022475"/>
    </source>
</evidence>
<dbReference type="RefSeq" id="WP_101533353.1">
    <property type="nucleotide sequence ID" value="NZ_JBFHIU010000003.1"/>
</dbReference>
<organism evidence="8 9">
    <name type="scientific">Cohaesibacter celericrescens</name>
    <dbReference type="NCBI Taxonomy" id="2067669"/>
    <lineage>
        <taxon>Bacteria</taxon>
        <taxon>Pseudomonadati</taxon>
        <taxon>Pseudomonadota</taxon>
        <taxon>Alphaproteobacteria</taxon>
        <taxon>Hyphomicrobiales</taxon>
        <taxon>Cohaesibacteraceae</taxon>
    </lineage>
</organism>
<feature type="transmembrane region" description="Helical" evidence="6">
    <location>
        <begin position="33"/>
        <end position="53"/>
    </location>
</feature>
<protein>
    <recommendedName>
        <fullName evidence="7">Cardiolipin synthase N-terminal domain-containing protein</fullName>
    </recommendedName>
</protein>
<feature type="domain" description="Cardiolipin synthase N-terminal" evidence="7">
    <location>
        <begin position="13"/>
        <end position="55"/>
    </location>
</feature>
<dbReference type="InterPro" id="IPR027379">
    <property type="entry name" value="CLS_N"/>
</dbReference>
<keyword evidence="4 6" id="KW-1133">Transmembrane helix</keyword>
<evidence type="ECO:0000256" key="5">
    <source>
        <dbReference type="ARBA" id="ARBA00023136"/>
    </source>
</evidence>
<accession>A0A2N5XS35</accession>
<dbReference type="EMBL" id="PKUQ01000016">
    <property type="protein sequence ID" value="PLW77336.1"/>
    <property type="molecule type" value="Genomic_DNA"/>
</dbReference>
<gene>
    <name evidence="8" type="ORF">C0081_08305</name>
</gene>
<evidence type="ECO:0000313" key="9">
    <source>
        <dbReference type="Proteomes" id="UP000234881"/>
    </source>
</evidence>
<proteinExistence type="predicted"/>
<evidence type="ECO:0000256" key="4">
    <source>
        <dbReference type="ARBA" id="ARBA00022989"/>
    </source>
</evidence>
<evidence type="ECO:0000313" key="8">
    <source>
        <dbReference type="EMBL" id="PLW77336.1"/>
    </source>
</evidence>
<feature type="transmembrane region" description="Helical" evidence="6">
    <location>
        <begin position="6"/>
        <end position="24"/>
    </location>
</feature>
<comment type="caution">
    <text evidence="8">The sequence shown here is derived from an EMBL/GenBank/DDBJ whole genome shotgun (WGS) entry which is preliminary data.</text>
</comment>
<keyword evidence="2" id="KW-1003">Cell membrane</keyword>
<dbReference type="OrthoDB" id="8455471at2"/>
<keyword evidence="9" id="KW-1185">Reference proteome</keyword>
<dbReference type="AlphaFoldDB" id="A0A2N5XS35"/>
<dbReference type="Proteomes" id="UP000234881">
    <property type="component" value="Unassembled WGS sequence"/>
</dbReference>
<evidence type="ECO:0000256" key="1">
    <source>
        <dbReference type="ARBA" id="ARBA00004651"/>
    </source>
</evidence>
<evidence type="ECO:0000256" key="3">
    <source>
        <dbReference type="ARBA" id="ARBA00022692"/>
    </source>
</evidence>
<comment type="subcellular location">
    <subcellularLocation>
        <location evidence="1">Cell membrane</location>
        <topology evidence="1">Multi-pass membrane protein</topology>
    </subcellularLocation>
</comment>
<sequence length="61" mass="6511">MFEYGILGLLILIADIYAVIKILGSGASTGSKILWTLGVLVFPLIGLIVWFFAGPKGSRSL</sequence>
<evidence type="ECO:0000256" key="6">
    <source>
        <dbReference type="SAM" id="Phobius"/>
    </source>
</evidence>
<name>A0A2N5XS35_9HYPH</name>
<keyword evidence="5 6" id="KW-0472">Membrane</keyword>
<reference evidence="8 9" key="1">
    <citation type="submission" date="2018-01" db="EMBL/GenBank/DDBJ databases">
        <title>The draft genome sequence of Cohaesibacter sp. H1304.</title>
        <authorList>
            <person name="Wang N.-N."/>
            <person name="Du Z.-J."/>
        </authorList>
    </citation>
    <scope>NUCLEOTIDE SEQUENCE [LARGE SCALE GENOMIC DNA]</scope>
    <source>
        <strain evidence="8 9">H1304</strain>
    </source>
</reference>
<keyword evidence="3 6" id="KW-0812">Transmembrane</keyword>
<evidence type="ECO:0000259" key="7">
    <source>
        <dbReference type="Pfam" id="PF13396"/>
    </source>
</evidence>
<dbReference type="Pfam" id="PF13396">
    <property type="entry name" value="PLDc_N"/>
    <property type="match status" value="1"/>
</dbReference>
<dbReference type="GO" id="GO:0005886">
    <property type="term" value="C:plasma membrane"/>
    <property type="evidence" value="ECO:0007669"/>
    <property type="project" value="UniProtKB-SubCell"/>
</dbReference>